<dbReference type="Proteomes" id="UP000253664">
    <property type="component" value="Unassembled WGS sequence"/>
</dbReference>
<organism evidence="1 2">
    <name type="scientific">Ophiocordyceps polyrhachis-furcata BCC 54312</name>
    <dbReference type="NCBI Taxonomy" id="1330021"/>
    <lineage>
        <taxon>Eukaryota</taxon>
        <taxon>Fungi</taxon>
        <taxon>Dikarya</taxon>
        <taxon>Ascomycota</taxon>
        <taxon>Pezizomycotina</taxon>
        <taxon>Sordariomycetes</taxon>
        <taxon>Hypocreomycetidae</taxon>
        <taxon>Hypocreales</taxon>
        <taxon>Ophiocordycipitaceae</taxon>
        <taxon>Ophiocordyceps</taxon>
    </lineage>
</organism>
<dbReference type="OrthoDB" id="3259529at2759"/>
<dbReference type="AlphaFoldDB" id="A0A367LJ28"/>
<evidence type="ECO:0000313" key="1">
    <source>
        <dbReference type="EMBL" id="RCI14421.1"/>
    </source>
</evidence>
<keyword evidence="2" id="KW-1185">Reference proteome</keyword>
<comment type="caution">
    <text evidence="1">The sequence shown here is derived from an EMBL/GenBank/DDBJ whole genome shotgun (WGS) entry which is preliminary data.</text>
</comment>
<evidence type="ECO:0000313" key="2">
    <source>
        <dbReference type="Proteomes" id="UP000253664"/>
    </source>
</evidence>
<protein>
    <submittedName>
        <fullName evidence="1">Uncharacterized protein</fullName>
    </submittedName>
</protein>
<gene>
    <name evidence="1" type="ORF">L249_6186</name>
</gene>
<accession>A0A367LJ28</accession>
<proteinExistence type="predicted"/>
<dbReference type="EMBL" id="LKCN02000004">
    <property type="protein sequence ID" value="RCI14421.1"/>
    <property type="molecule type" value="Genomic_DNA"/>
</dbReference>
<name>A0A367LJ28_9HYPO</name>
<reference evidence="1 2" key="1">
    <citation type="journal article" date="2015" name="BMC Genomics">
        <title>Insights from the genome of Ophiocordyceps polyrhachis-furcata to pathogenicity and host specificity in insect fungi.</title>
        <authorList>
            <person name="Wichadakul D."/>
            <person name="Kobmoo N."/>
            <person name="Ingsriswang S."/>
            <person name="Tangphatsornruang S."/>
            <person name="Chantasingh D."/>
            <person name="Luangsa-ard J.J."/>
            <person name="Eurwilaichitr L."/>
        </authorList>
    </citation>
    <scope>NUCLEOTIDE SEQUENCE [LARGE SCALE GENOMIC DNA]</scope>
    <source>
        <strain evidence="1 2">BCC 54312</strain>
    </source>
</reference>
<sequence>MDLTTVKVIERILDYHGVSLCLVGELVLNYYNVPRVCHRHLAFSAQLAFSRHATRTKALITLPSITTGWTLPQQAIVIYPDSFHGLNPLKKTLLQPPCDDDQFHISKEVAHLNRKDIASLPLPRLAPFLTGLAQRFLASKDDFAMIAVEQLVDGMNLDQDWVTINLAASDPALLNLVMKRVASKQSRIDYVSDNSIRRLNDAAIALYRVLNRQNIAFGIFGGYAIGTIGGVRESKDIDCLASVSKDQILQLLDRKEGFQAVPQTRQDYAAFLWSDKADRKLQSRQCARPHSVAGYGYYTQS</sequence>